<evidence type="ECO:0000256" key="1">
    <source>
        <dbReference type="PROSITE-ProRule" id="PRU00464"/>
    </source>
</evidence>
<reference evidence="3 4" key="1">
    <citation type="submission" date="2017-05" db="EMBL/GenBank/DDBJ databases">
        <title>Vagococcus spp. assemblies.</title>
        <authorList>
            <person name="Gulvik C.A."/>
        </authorList>
    </citation>
    <scope>NUCLEOTIDE SEQUENCE [LARGE SCALE GENOMIC DNA]</scope>
    <source>
        <strain evidence="3 4">DSM 24756</strain>
    </source>
</reference>
<accession>A0A430AL05</accession>
<comment type="caution">
    <text evidence="3">The sequence shown here is derived from an EMBL/GenBank/DDBJ whole genome shotgun (WGS) entry which is preliminary data.</text>
</comment>
<name>A0A430AL05_9ENTE</name>
<protein>
    <recommendedName>
        <fullName evidence="2">HIT domain-containing protein</fullName>
    </recommendedName>
</protein>
<feature type="domain" description="HIT" evidence="2">
    <location>
        <begin position="7"/>
        <end position="108"/>
    </location>
</feature>
<dbReference type="InterPro" id="IPR036265">
    <property type="entry name" value="HIT-like_sf"/>
</dbReference>
<dbReference type="EMBL" id="NGJZ01000001">
    <property type="protein sequence ID" value="RSU08759.1"/>
    <property type="molecule type" value="Genomic_DNA"/>
</dbReference>
<evidence type="ECO:0000259" key="2">
    <source>
        <dbReference type="PROSITE" id="PS51084"/>
    </source>
</evidence>
<dbReference type="RefSeq" id="WP_126823670.1">
    <property type="nucleotide sequence ID" value="NZ_JBHLWU010000001.1"/>
</dbReference>
<dbReference type="Proteomes" id="UP000288669">
    <property type="component" value="Unassembled WGS sequence"/>
</dbReference>
<dbReference type="SUPFAM" id="SSF54197">
    <property type="entry name" value="HIT-like"/>
    <property type="match status" value="1"/>
</dbReference>
<gene>
    <name evidence="3" type="ORF">CBF30_05935</name>
</gene>
<proteinExistence type="predicted"/>
<dbReference type="GO" id="GO:0003824">
    <property type="term" value="F:catalytic activity"/>
    <property type="evidence" value="ECO:0007669"/>
    <property type="project" value="InterPro"/>
</dbReference>
<dbReference type="OrthoDB" id="9784774at2"/>
<dbReference type="Gene3D" id="3.30.428.10">
    <property type="entry name" value="HIT-like"/>
    <property type="match status" value="1"/>
</dbReference>
<dbReference type="PROSITE" id="PS51084">
    <property type="entry name" value="HIT_2"/>
    <property type="match status" value="1"/>
</dbReference>
<evidence type="ECO:0000313" key="3">
    <source>
        <dbReference type="EMBL" id="RSU08759.1"/>
    </source>
</evidence>
<dbReference type="InterPro" id="IPR011146">
    <property type="entry name" value="HIT-like"/>
</dbReference>
<evidence type="ECO:0000313" key="4">
    <source>
        <dbReference type="Proteomes" id="UP000288669"/>
    </source>
</evidence>
<organism evidence="3 4">
    <name type="scientific">Vagococcus entomophilus</name>
    <dbReference type="NCBI Taxonomy" id="1160095"/>
    <lineage>
        <taxon>Bacteria</taxon>
        <taxon>Bacillati</taxon>
        <taxon>Bacillota</taxon>
        <taxon>Bacilli</taxon>
        <taxon>Lactobacillales</taxon>
        <taxon>Enterococcaceae</taxon>
        <taxon>Vagococcus</taxon>
    </lineage>
</organism>
<sequence length="152" mass="17911">MKWYENRILSANQGKNPMVMKELNGGYAAFGDVQFLPGYCVLLPKREVGSLNELTNLERKAYLLDMAYLGDAILASAQASRVNYDILGNTDQYLHAHVFPRYHWEPEERRKMPVWLYDKESWINQENLYSEEKHGELRKKITHYLHENFQSI</sequence>
<keyword evidence="4" id="KW-1185">Reference proteome</keyword>
<comment type="caution">
    <text evidence="1">Lacks conserved residue(s) required for the propagation of feature annotation.</text>
</comment>
<dbReference type="AlphaFoldDB" id="A0A430AL05"/>